<sequence length="170" mass="17759">MTSSPPPYPGQPAYPTYPGPPTPPPPRISTTAKVLVGVGAACLLLLWGIATVFFLGVLGGLGDRLAGDQDLADLRPQEACERAVTEAVRISAEQEPAVLLEDVTDLVVLRDERDDHELPSGDTDATVLSCRGTGVWSDGDTTTPVLVGVTVDADGVLYVFYEATGPLVTG</sequence>
<keyword evidence="2" id="KW-0812">Transmembrane</keyword>
<proteinExistence type="predicted"/>
<comment type="caution">
    <text evidence="3">The sequence shown here is derived from an EMBL/GenBank/DDBJ whole genome shotgun (WGS) entry which is preliminary data.</text>
</comment>
<name>A0ABT8EP44_9ACTN</name>
<gene>
    <name evidence="3" type="ORF">QWY29_00970</name>
</gene>
<protein>
    <submittedName>
        <fullName evidence="3">Uncharacterized protein</fullName>
    </submittedName>
</protein>
<evidence type="ECO:0000313" key="4">
    <source>
        <dbReference type="Proteomes" id="UP001168537"/>
    </source>
</evidence>
<evidence type="ECO:0000313" key="3">
    <source>
        <dbReference type="EMBL" id="MDN4159908.1"/>
    </source>
</evidence>
<dbReference type="Proteomes" id="UP001168537">
    <property type="component" value="Unassembled WGS sequence"/>
</dbReference>
<dbReference type="EMBL" id="JAUHJR010000001">
    <property type="protein sequence ID" value="MDN4159908.1"/>
    <property type="molecule type" value="Genomic_DNA"/>
</dbReference>
<feature type="region of interest" description="Disordered" evidence="1">
    <location>
        <begin position="1"/>
        <end position="25"/>
    </location>
</feature>
<keyword evidence="4" id="KW-1185">Reference proteome</keyword>
<keyword evidence="2" id="KW-1133">Transmembrane helix</keyword>
<evidence type="ECO:0000256" key="2">
    <source>
        <dbReference type="SAM" id="Phobius"/>
    </source>
</evidence>
<feature type="transmembrane region" description="Helical" evidence="2">
    <location>
        <begin position="34"/>
        <end position="58"/>
    </location>
</feature>
<dbReference type="RefSeq" id="WP_300958764.1">
    <property type="nucleotide sequence ID" value="NZ_JAUHJR010000001.1"/>
</dbReference>
<reference evidence="3" key="1">
    <citation type="submission" date="2023-06" db="EMBL/GenBank/DDBJ databases">
        <title>Draft genome sequence of Nocardioides sp. SOB72.</title>
        <authorList>
            <person name="Zhang G."/>
        </authorList>
    </citation>
    <scope>NUCLEOTIDE SEQUENCE</scope>
    <source>
        <strain evidence="3">SOB72</strain>
    </source>
</reference>
<evidence type="ECO:0000256" key="1">
    <source>
        <dbReference type="SAM" id="MobiDB-lite"/>
    </source>
</evidence>
<keyword evidence="2" id="KW-0472">Membrane</keyword>
<accession>A0ABT8EP44</accession>
<organism evidence="3 4">
    <name type="scientific">Nocardioides abyssi</name>
    <dbReference type="NCBI Taxonomy" id="3058370"/>
    <lineage>
        <taxon>Bacteria</taxon>
        <taxon>Bacillati</taxon>
        <taxon>Actinomycetota</taxon>
        <taxon>Actinomycetes</taxon>
        <taxon>Propionibacteriales</taxon>
        <taxon>Nocardioidaceae</taxon>
        <taxon>Nocardioides</taxon>
    </lineage>
</organism>